<sequence length="104" mass="11628">MSSSRRYLYRSSPQENRPPPGTSPVSIQQQPAAVSISKQLALANRLTANKPTFSHTFRIYCLGELFVSVAVQCTDTSVYCQLVRIVQNTCLKVTKLTTFINFVN</sequence>
<evidence type="ECO:0000313" key="2">
    <source>
        <dbReference type="EMBL" id="KAF0036039.1"/>
    </source>
</evidence>
<proteinExistence type="predicted"/>
<dbReference type="EMBL" id="VEVO01000010">
    <property type="protein sequence ID" value="KAF0036039.1"/>
    <property type="molecule type" value="Genomic_DNA"/>
</dbReference>
<evidence type="ECO:0000313" key="3">
    <source>
        <dbReference type="Proteomes" id="UP000438429"/>
    </source>
</evidence>
<organism evidence="2 3">
    <name type="scientific">Scophthalmus maximus</name>
    <name type="common">Turbot</name>
    <name type="synonym">Psetta maxima</name>
    <dbReference type="NCBI Taxonomy" id="52904"/>
    <lineage>
        <taxon>Eukaryota</taxon>
        <taxon>Metazoa</taxon>
        <taxon>Chordata</taxon>
        <taxon>Craniata</taxon>
        <taxon>Vertebrata</taxon>
        <taxon>Euteleostomi</taxon>
        <taxon>Actinopterygii</taxon>
        <taxon>Neopterygii</taxon>
        <taxon>Teleostei</taxon>
        <taxon>Neoteleostei</taxon>
        <taxon>Acanthomorphata</taxon>
        <taxon>Carangaria</taxon>
        <taxon>Pleuronectiformes</taxon>
        <taxon>Pleuronectoidei</taxon>
        <taxon>Scophthalmidae</taxon>
        <taxon>Scophthalmus</taxon>
    </lineage>
</organism>
<reference evidence="2 3" key="1">
    <citation type="submission" date="2019-06" db="EMBL/GenBank/DDBJ databases">
        <title>Draft genomes of female and male turbot (Scophthalmus maximus).</title>
        <authorList>
            <person name="Xu H."/>
            <person name="Xu X.-W."/>
            <person name="Shao C."/>
            <person name="Chen S."/>
        </authorList>
    </citation>
    <scope>NUCLEOTIDE SEQUENCE [LARGE SCALE GENOMIC DNA]</scope>
    <source>
        <strain evidence="2">Ysfricsl-2016a</strain>
        <tissue evidence="2">Blood</tissue>
    </source>
</reference>
<name>A0A6A4STM0_SCOMX</name>
<protein>
    <submittedName>
        <fullName evidence="2">Uncharacterized protein</fullName>
    </submittedName>
</protein>
<dbReference type="Proteomes" id="UP000438429">
    <property type="component" value="Unassembled WGS sequence"/>
</dbReference>
<evidence type="ECO:0000256" key="1">
    <source>
        <dbReference type="SAM" id="MobiDB-lite"/>
    </source>
</evidence>
<feature type="compositionally biased region" description="Low complexity" evidence="1">
    <location>
        <begin position="1"/>
        <end position="12"/>
    </location>
</feature>
<accession>A0A6A4STM0</accession>
<dbReference type="AlphaFoldDB" id="A0A6A4STM0"/>
<gene>
    <name evidence="2" type="ORF">F2P81_011351</name>
</gene>
<comment type="caution">
    <text evidence="2">The sequence shown here is derived from an EMBL/GenBank/DDBJ whole genome shotgun (WGS) entry which is preliminary data.</text>
</comment>
<feature type="region of interest" description="Disordered" evidence="1">
    <location>
        <begin position="1"/>
        <end position="28"/>
    </location>
</feature>